<evidence type="ECO:0000256" key="2">
    <source>
        <dbReference type="ARBA" id="ARBA00004863"/>
    </source>
</evidence>
<name>A0AA43M965_9BURK</name>
<evidence type="ECO:0000256" key="8">
    <source>
        <dbReference type="ARBA" id="ARBA00023136"/>
    </source>
</evidence>
<dbReference type="InterPro" id="IPR000537">
    <property type="entry name" value="UbiA_prenyltransferase"/>
</dbReference>
<comment type="caution">
    <text evidence="10">The sequence shown here is derived from an EMBL/GenBank/DDBJ whole genome shotgun (WGS) entry which is preliminary data.</text>
</comment>
<feature type="transmembrane region" description="Helical" evidence="9">
    <location>
        <begin position="38"/>
        <end position="58"/>
    </location>
</feature>
<proteinExistence type="predicted"/>
<feature type="transmembrane region" description="Helical" evidence="9">
    <location>
        <begin position="148"/>
        <end position="167"/>
    </location>
</feature>
<evidence type="ECO:0000256" key="7">
    <source>
        <dbReference type="ARBA" id="ARBA00022989"/>
    </source>
</evidence>
<feature type="transmembrane region" description="Helical" evidence="9">
    <location>
        <begin position="15"/>
        <end position="32"/>
    </location>
</feature>
<evidence type="ECO:0000256" key="9">
    <source>
        <dbReference type="SAM" id="Phobius"/>
    </source>
</evidence>
<dbReference type="EC" id="2.5.1.74" evidence="10"/>
<evidence type="ECO:0000256" key="6">
    <source>
        <dbReference type="ARBA" id="ARBA00022692"/>
    </source>
</evidence>
<sequence>MSSLRISFLATRPRFLVITLLGCFIGFLTAYNTNKQPWPINALAVIGVLLAHASANVLNDYFDYLNGSDLANVERIAPFTGGSRYIQNNIMKPSQVYGLGYALLAVVVLLGICLSYLSTWKLIPIGIAGMLIAWAYSAPPFQLMSRGIFGELAIGAAWSMVVIGFALLQTDFIVYQSIPLGAAYGFIVANILFLNQVPDITADQGANKITLAVRSEPNHLWKWYAIFLISAYACQLAAVLYGQTPCLTLVTILVLPLFIYCAMRLRKTPIDTAELTVIVPCNILGAHLYALLMCAGLFFGQ</sequence>
<feature type="transmembrane region" description="Helical" evidence="9">
    <location>
        <begin position="123"/>
        <end position="141"/>
    </location>
</feature>
<keyword evidence="4" id="KW-1003">Cell membrane</keyword>
<evidence type="ECO:0000256" key="5">
    <source>
        <dbReference type="ARBA" id="ARBA00022679"/>
    </source>
</evidence>
<gene>
    <name evidence="10" type="ORF">M2127_000375</name>
</gene>
<dbReference type="PIRSF" id="PIRSF005355">
    <property type="entry name" value="UBIAD1"/>
    <property type="match status" value="1"/>
</dbReference>
<keyword evidence="6 9" id="KW-0812">Transmembrane</keyword>
<keyword evidence="5 10" id="KW-0808">Transferase</keyword>
<feature type="transmembrane region" description="Helical" evidence="9">
    <location>
        <begin position="173"/>
        <end position="194"/>
    </location>
</feature>
<dbReference type="CDD" id="cd13962">
    <property type="entry name" value="PT_UbiA_UBIAD1"/>
    <property type="match status" value="1"/>
</dbReference>
<feature type="transmembrane region" description="Helical" evidence="9">
    <location>
        <begin position="223"/>
        <end position="241"/>
    </location>
</feature>
<dbReference type="Pfam" id="PF01040">
    <property type="entry name" value="UbiA"/>
    <property type="match status" value="1"/>
</dbReference>
<dbReference type="InterPro" id="IPR026046">
    <property type="entry name" value="UBIAD1"/>
</dbReference>
<reference evidence="10" key="1">
    <citation type="submission" date="2023-04" db="EMBL/GenBank/DDBJ databases">
        <title>Genome Encyclopedia of Bacteria and Archaea VI: Functional Genomics of Type Strains.</title>
        <authorList>
            <person name="Whitman W."/>
        </authorList>
    </citation>
    <scope>NUCLEOTIDE SEQUENCE</scope>
    <source>
        <strain evidence="10">Enz.4-51</strain>
    </source>
</reference>
<evidence type="ECO:0000313" key="10">
    <source>
        <dbReference type="EMBL" id="MDH6503092.1"/>
    </source>
</evidence>
<dbReference type="Gene3D" id="1.10.357.140">
    <property type="entry name" value="UbiA prenyltransferase"/>
    <property type="match status" value="1"/>
</dbReference>
<organism evidence="10 11">
    <name type="scientific">Polynucleobacter sphagniphilus</name>
    <dbReference type="NCBI Taxonomy" id="1743169"/>
    <lineage>
        <taxon>Bacteria</taxon>
        <taxon>Pseudomonadati</taxon>
        <taxon>Pseudomonadota</taxon>
        <taxon>Betaproteobacteria</taxon>
        <taxon>Burkholderiales</taxon>
        <taxon>Burkholderiaceae</taxon>
        <taxon>Polynucleobacter</taxon>
    </lineage>
</organism>
<keyword evidence="3" id="KW-0474">Menaquinone biosynthesis</keyword>
<keyword evidence="11" id="KW-1185">Reference proteome</keyword>
<comment type="subcellular location">
    <subcellularLocation>
        <location evidence="1">Membrane</location>
        <topology evidence="1">Multi-pass membrane protein</topology>
    </subcellularLocation>
</comment>
<evidence type="ECO:0000256" key="3">
    <source>
        <dbReference type="ARBA" id="ARBA00022428"/>
    </source>
</evidence>
<comment type="pathway">
    <text evidence="2">Quinol/quinone metabolism; menaquinone biosynthesis.</text>
</comment>
<dbReference type="Proteomes" id="UP001161160">
    <property type="component" value="Unassembled WGS sequence"/>
</dbReference>
<dbReference type="GO" id="GO:0016020">
    <property type="term" value="C:membrane"/>
    <property type="evidence" value="ECO:0007669"/>
    <property type="project" value="UniProtKB-SubCell"/>
</dbReference>
<dbReference type="PANTHER" id="PTHR13929:SF0">
    <property type="entry name" value="UBIA PRENYLTRANSFERASE DOMAIN-CONTAINING PROTEIN 1"/>
    <property type="match status" value="1"/>
</dbReference>
<feature type="transmembrane region" description="Helical" evidence="9">
    <location>
        <begin position="247"/>
        <end position="265"/>
    </location>
</feature>
<accession>A0AA43M965</accession>
<dbReference type="InterPro" id="IPR044878">
    <property type="entry name" value="UbiA_sf"/>
</dbReference>
<feature type="transmembrane region" description="Helical" evidence="9">
    <location>
        <begin position="277"/>
        <end position="299"/>
    </location>
</feature>
<evidence type="ECO:0000313" key="11">
    <source>
        <dbReference type="Proteomes" id="UP001161160"/>
    </source>
</evidence>
<dbReference type="GO" id="GO:0009234">
    <property type="term" value="P:menaquinone biosynthetic process"/>
    <property type="evidence" value="ECO:0007669"/>
    <property type="project" value="UniProtKB-KW"/>
</dbReference>
<feature type="transmembrane region" description="Helical" evidence="9">
    <location>
        <begin position="96"/>
        <end position="117"/>
    </location>
</feature>
<dbReference type="RefSeq" id="WP_076024304.1">
    <property type="nucleotide sequence ID" value="NZ_JAQFIK010000006.1"/>
</dbReference>
<dbReference type="AlphaFoldDB" id="A0AA43M965"/>
<dbReference type="GO" id="GO:0042371">
    <property type="term" value="P:vitamin K biosynthetic process"/>
    <property type="evidence" value="ECO:0007669"/>
    <property type="project" value="TreeGrafter"/>
</dbReference>
<dbReference type="EMBL" id="JARXYA010000001">
    <property type="protein sequence ID" value="MDH6503092.1"/>
    <property type="molecule type" value="Genomic_DNA"/>
</dbReference>
<protein>
    <submittedName>
        <fullName evidence="10">1,4-dihydroxy-2-naphthoate octaprenyltransferase</fullName>
        <ecNumber evidence="10">2.5.1.74</ecNumber>
    </submittedName>
</protein>
<keyword evidence="8 9" id="KW-0472">Membrane</keyword>
<dbReference type="GO" id="GO:0046428">
    <property type="term" value="F:1,4-dihydroxy-2-naphthoate polyprenyltransferase activity"/>
    <property type="evidence" value="ECO:0007669"/>
    <property type="project" value="UniProtKB-EC"/>
</dbReference>
<evidence type="ECO:0000256" key="1">
    <source>
        <dbReference type="ARBA" id="ARBA00004141"/>
    </source>
</evidence>
<evidence type="ECO:0000256" key="4">
    <source>
        <dbReference type="ARBA" id="ARBA00022475"/>
    </source>
</evidence>
<dbReference type="PANTHER" id="PTHR13929">
    <property type="entry name" value="1,4-DIHYDROXY-2-NAPHTHOATE OCTAPRENYLTRANSFERASE"/>
    <property type="match status" value="1"/>
</dbReference>
<keyword evidence="7 9" id="KW-1133">Transmembrane helix</keyword>